<dbReference type="Gene3D" id="3.30.70.270">
    <property type="match status" value="1"/>
</dbReference>
<evidence type="ECO:0000313" key="6">
    <source>
        <dbReference type="EMBL" id="AUD78690.1"/>
    </source>
</evidence>
<dbReference type="GO" id="GO:0003887">
    <property type="term" value="F:DNA-directed DNA polymerase activity"/>
    <property type="evidence" value="ECO:0007669"/>
    <property type="project" value="UniProtKB-KW"/>
</dbReference>
<evidence type="ECO:0000256" key="1">
    <source>
        <dbReference type="ARBA" id="ARBA00010945"/>
    </source>
</evidence>
<accession>A0A2K9A7I5</accession>
<dbReference type="InterPro" id="IPR043128">
    <property type="entry name" value="Rev_trsase/Diguanyl_cyclase"/>
</dbReference>
<dbReference type="GO" id="GO:0042276">
    <property type="term" value="P:error-prone translesion synthesis"/>
    <property type="evidence" value="ECO:0007669"/>
    <property type="project" value="TreeGrafter"/>
</dbReference>
<dbReference type="Gene3D" id="3.30.1490.100">
    <property type="entry name" value="DNA polymerase, Y-family, little finger domain"/>
    <property type="match status" value="1"/>
</dbReference>
<keyword evidence="3" id="KW-0741">SOS mutagenesis</keyword>
<dbReference type="EMBL" id="CP025120">
    <property type="protein sequence ID" value="AUD78690.1"/>
    <property type="molecule type" value="Genomic_DNA"/>
</dbReference>
<dbReference type="PANTHER" id="PTHR11076:SF34">
    <property type="entry name" value="PROTEIN UMUC"/>
    <property type="match status" value="1"/>
</dbReference>
<evidence type="ECO:0000256" key="4">
    <source>
        <dbReference type="ARBA" id="ARBA00023204"/>
    </source>
</evidence>
<protein>
    <submittedName>
        <fullName evidence="6">DNA-directed DNA polymerase</fullName>
    </submittedName>
</protein>
<dbReference type="PROSITE" id="PS50173">
    <property type="entry name" value="UMUC"/>
    <property type="match status" value="1"/>
</dbReference>
<keyword evidence="6" id="KW-0808">Transferase</keyword>
<dbReference type="InterPro" id="IPR025188">
    <property type="entry name" value="DUF4113"/>
</dbReference>
<evidence type="ECO:0000256" key="2">
    <source>
        <dbReference type="ARBA" id="ARBA00022763"/>
    </source>
</evidence>
<dbReference type="InterPro" id="IPR036775">
    <property type="entry name" value="DNA_pol_Y-fam_lit_finger_sf"/>
</dbReference>
<keyword evidence="2" id="KW-0227">DNA damage</keyword>
<dbReference type="KEGG" id="kpd:CW740_05280"/>
<dbReference type="SUPFAM" id="SSF56672">
    <property type="entry name" value="DNA/RNA polymerases"/>
    <property type="match status" value="1"/>
</dbReference>
<proteinExistence type="inferred from homology"/>
<gene>
    <name evidence="6" type="ORF">CW740_05280</name>
</gene>
<dbReference type="RefSeq" id="WP_106646547.1">
    <property type="nucleotide sequence ID" value="NZ_BMGO01000001.1"/>
</dbReference>
<dbReference type="OrthoDB" id="9808813at2"/>
<dbReference type="InterPro" id="IPR050116">
    <property type="entry name" value="DNA_polymerase-Y"/>
</dbReference>
<dbReference type="GO" id="GO:0003684">
    <property type="term" value="F:damaged DNA binding"/>
    <property type="evidence" value="ECO:0007669"/>
    <property type="project" value="InterPro"/>
</dbReference>
<name>A0A2K9A7I5_9GAMM</name>
<dbReference type="Pfam" id="PF11799">
    <property type="entry name" value="IMS_C"/>
    <property type="match status" value="1"/>
</dbReference>
<dbReference type="InterPro" id="IPR001126">
    <property type="entry name" value="UmuC"/>
</dbReference>
<keyword evidence="4" id="KW-0234">DNA repair</keyword>
<dbReference type="InterPro" id="IPR043502">
    <property type="entry name" value="DNA/RNA_pol_sf"/>
</dbReference>
<dbReference type="CDD" id="cd01700">
    <property type="entry name" value="PolY_Pol_V_umuC"/>
    <property type="match status" value="1"/>
</dbReference>
<dbReference type="Pfam" id="PF00817">
    <property type="entry name" value="IMS"/>
    <property type="match status" value="1"/>
</dbReference>
<dbReference type="GO" id="GO:0009432">
    <property type="term" value="P:SOS response"/>
    <property type="evidence" value="ECO:0007669"/>
    <property type="project" value="UniProtKB-KW"/>
</dbReference>
<dbReference type="Gene3D" id="1.10.150.20">
    <property type="entry name" value="5' to 3' exonuclease, C-terminal subdomain"/>
    <property type="match status" value="1"/>
</dbReference>
<keyword evidence="6" id="KW-0548">Nucleotidyltransferase</keyword>
<dbReference type="AlphaFoldDB" id="A0A2K9A7I5"/>
<dbReference type="Pfam" id="PF13438">
    <property type="entry name" value="DUF4113"/>
    <property type="match status" value="1"/>
</dbReference>
<keyword evidence="5" id="KW-0742">SOS response</keyword>
<dbReference type="Gene3D" id="3.40.1170.60">
    <property type="match status" value="1"/>
</dbReference>
<keyword evidence="6" id="KW-0239">DNA-directed DNA polymerase</keyword>
<evidence type="ECO:0000313" key="7">
    <source>
        <dbReference type="Proteomes" id="UP000232693"/>
    </source>
</evidence>
<reference evidence="6 7" key="1">
    <citation type="submission" date="2017-12" db="EMBL/GenBank/DDBJ databases">
        <title>Kangiella profundi FT102 completed genome.</title>
        <authorList>
            <person name="Xu J."/>
            <person name="Wang J."/>
            <person name="Lu Y."/>
        </authorList>
    </citation>
    <scope>NUCLEOTIDE SEQUENCE [LARGE SCALE GENOMIC DNA]</scope>
    <source>
        <strain evidence="6 7">FT102</strain>
    </source>
</reference>
<sequence>MSKHQATYALCDVNSFYVSCERMFRPDLYGKPVIVLSNNDGCIIALSDEAKALGIQMATPYFEARSIIQKHKVICFSSNYGLYGDISKRFNWVLEQHCDQVASYSVDESFMRFEGFDDDLTQRAQTIRSELWRTLSLPVCIGLGPTKTLAKVANHFAKKHKATTHGVVDLSIPKIREWALKQIAVPKIWGIGRQLSKKLIMQGIHTAWDLHNADYKTLQRLFSVNMERTILELRGQPCLTFSELPAPKKSILNSRSFGKPLSTYSDLKEAVAHHTSRCCEKLRNQSSLASSITVFLYGQRKELVYYNRPSITLQLPEPTDDTSIFLQAVEQGLRRIVKPGESYKKAGVMLNGIVDSRGYQPDIFEAVPQRPELMQSLDKINRRYGQDTVKFGSLGFAKNWAMRANSCSPHYTSRWQDILKVS</sequence>
<keyword evidence="7" id="KW-1185">Reference proteome</keyword>
<dbReference type="Proteomes" id="UP000232693">
    <property type="component" value="Chromosome"/>
</dbReference>
<evidence type="ECO:0000256" key="5">
    <source>
        <dbReference type="ARBA" id="ARBA00023236"/>
    </source>
</evidence>
<comment type="similarity">
    <text evidence="1">Belongs to the DNA polymerase type-Y family.</text>
</comment>
<dbReference type="GO" id="GO:0006281">
    <property type="term" value="P:DNA repair"/>
    <property type="evidence" value="ECO:0007669"/>
    <property type="project" value="UniProtKB-KW"/>
</dbReference>
<organism evidence="6 7">
    <name type="scientific">Kangiella profundi</name>
    <dbReference type="NCBI Taxonomy" id="1561924"/>
    <lineage>
        <taxon>Bacteria</taxon>
        <taxon>Pseudomonadati</taxon>
        <taxon>Pseudomonadota</taxon>
        <taxon>Gammaproteobacteria</taxon>
        <taxon>Kangiellales</taxon>
        <taxon>Kangiellaceae</taxon>
        <taxon>Kangiella</taxon>
    </lineage>
</organism>
<dbReference type="InterPro" id="IPR017961">
    <property type="entry name" value="DNA_pol_Y-fam_little_finger"/>
</dbReference>
<evidence type="ECO:0000256" key="3">
    <source>
        <dbReference type="ARBA" id="ARBA00023199"/>
    </source>
</evidence>
<dbReference type="PANTHER" id="PTHR11076">
    <property type="entry name" value="DNA REPAIR POLYMERASE UMUC / TRANSFERASE FAMILY MEMBER"/>
    <property type="match status" value="1"/>
</dbReference>
<dbReference type="GO" id="GO:0005829">
    <property type="term" value="C:cytosol"/>
    <property type="evidence" value="ECO:0007669"/>
    <property type="project" value="TreeGrafter"/>
</dbReference>